<feature type="signal peptide" evidence="1">
    <location>
        <begin position="1"/>
        <end position="18"/>
    </location>
</feature>
<sequence length="706" mass="73303">MLKKLIFFCALLSSPALASDVIPQTYRATDNQYHTVNITSTLDATGKPVVGAYQDLTGQWHATTVSVQTCGLDADNHPLPCTATATDSTLESYLQKSAISVANGVAGLDSWGDVTSPLTSGADWLGAWQKNVQSVDAYAQGYESALFGGQVKTGENNGTYMPRSLLVQSDPYGPYSTGCGVGVAMTGSVYNSQYPISEQDPRVGAAAVVGVGGYDTVANCILVSNMPARLILTATGYTAASVQLATPLTAAQAAQIHPNMYITTNSPNPALTPTATAGQLSPKNLYAGFVSAQPATGATSISVYAWDVPGIGTKASGQIPQTETLDTVWSARSAPTVFLGGGAAGSAFGNNLFFSLNAADLTPSTTNQSLIHQITPTEIDLDIINGTAPANSIDWQGISMNAGNQPAALTTDSRQIFLGGNINHHLQFDGGSGNWLIDGDNISVPSTKNQSISSTNTAQIYQEWDQWVSSANKMRFLLWNAFGNPSATAGWQQSVVHLGPSVDGDPQVAGDPGGSKQADLEWNVAGNYGSLSICGYASACGFRVNGNGSVAISNGLDVASDSYLENGHTFYIKAATLSNNLQAGWCAPGSYMMALCTNVGAGVALAASGDLESSGGSSSSNFSTTGNLSGLHADGHGNWNTTTDTADGGAFRQASYTLASLPTANETDGNHLWCSDCKLNSITGVEVYWHASAAKWTDSQNNTLAN</sequence>
<evidence type="ECO:0000256" key="1">
    <source>
        <dbReference type="SAM" id="SignalP"/>
    </source>
</evidence>
<organism evidence="2 3">
    <name type="scientific">Gluconobacter aidae</name>
    <dbReference type="NCBI Taxonomy" id="2662454"/>
    <lineage>
        <taxon>Bacteria</taxon>
        <taxon>Pseudomonadati</taxon>
        <taxon>Pseudomonadota</taxon>
        <taxon>Alphaproteobacteria</taxon>
        <taxon>Acetobacterales</taxon>
        <taxon>Acetobacteraceae</taxon>
        <taxon>Gluconobacter</taxon>
    </lineage>
</organism>
<dbReference type="RefSeq" id="WP_153430378.1">
    <property type="nucleotide sequence ID" value="NZ_WIPH01000008.1"/>
</dbReference>
<keyword evidence="1" id="KW-0732">Signal</keyword>
<feature type="chain" id="PRO_5031469506" evidence="1">
    <location>
        <begin position="19"/>
        <end position="706"/>
    </location>
</feature>
<dbReference type="EMBL" id="WIPH01000008">
    <property type="protein sequence ID" value="MQR98639.1"/>
    <property type="molecule type" value="Genomic_DNA"/>
</dbReference>
<comment type="caution">
    <text evidence="2">The sequence shown here is derived from an EMBL/GenBank/DDBJ whole genome shotgun (WGS) entry which is preliminary data.</text>
</comment>
<protein>
    <submittedName>
        <fullName evidence="2">Uncharacterized protein</fullName>
    </submittedName>
</protein>
<gene>
    <name evidence="2" type="ORF">GFJ39_05355</name>
</gene>
<name>A0A7X1VMU4_9PROT</name>
<keyword evidence="3" id="KW-1185">Reference proteome</keyword>
<dbReference type="Proteomes" id="UP000432209">
    <property type="component" value="Unassembled WGS sequence"/>
</dbReference>
<evidence type="ECO:0000313" key="2">
    <source>
        <dbReference type="EMBL" id="MQR98639.1"/>
    </source>
</evidence>
<proteinExistence type="predicted"/>
<reference evidence="2 3" key="1">
    <citation type="submission" date="2019-10" db="EMBL/GenBank/DDBJ databases">
        <title>Gluconobacter aidae sp. nov., a novel species of acetic acid bacteria isolated in Thailand.</title>
        <authorList>
            <person name="Yukphan P."/>
            <person name="Charoenyingcharoen P."/>
            <person name="Malimas S."/>
            <person name="Muramatsu Y."/>
            <person name="Nakagawa Y."/>
            <person name="Tanasupawat S."/>
            <person name="Yamada Y."/>
        </authorList>
    </citation>
    <scope>NUCLEOTIDE SEQUENCE [LARGE SCALE GENOMIC DNA]</scope>
    <source>
        <strain evidence="2 3">AC10</strain>
    </source>
</reference>
<accession>A0A7X1VMU4</accession>
<dbReference type="AlphaFoldDB" id="A0A7X1VMU4"/>
<evidence type="ECO:0000313" key="3">
    <source>
        <dbReference type="Proteomes" id="UP000432209"/>
    </source>
</evidence>